<dbReference type="AlphaFoldDB" id="A0A6C1B1F2"/>
<sequence length="155" mass="16606">MRLIKHPGFIHRYGILGLVAWAIAGCAASSVAVRSAADPQPSGFAMSVARLLEHAQGQPVTPLPPSVSNAMRKSLARDQVRMFIAGVIDSGEGRRWCVGGSGQSRTDVDQWLLDVLARDRVPNIPAATAIAGQLQRRFPCPTTATAARDEPLLRN</sequence>
<dbReference type="RefSeq" id="WP_173764620.1">
    <property type="nucleotide sequence ID" value="NZ_CP048836.1"/>
</dbReference>
<name>A0A6C1B1F2_9RHOO</name>
<reference evidence="2 3" key="1">
    <citation type="submission" date="2020-02" db="EMBL/GenBank/DDBJ databases">
        <title>Nitrogenibacter mangrovi gen. nov., sp. nov. isolated from mangrove sediment, a denitrifying betaproteobacterium.</title>
        <authorList>
            <person name="Liao H."/>
            <person name="Tian Y."/>
        </authorList>
    </citation>
    <scope>NUCLEOTIDE SEQUENCE [LARGE SCALE GENOMIC DNA]</scope>
    <source>
        <strain evidence="2 3">M9-3-2</strain>
    </source>
</reference>
<dbReference type="Gene3D" id="1.10.890.40">
    <property type="match status" value="1"/>
</dbReference>
<proteinExistence type="predicted"/>
<evidence type="ECO:0000259" key="1">
    <source>
        <dbReference type="Pfam" id="PF18602"/>
    </source>
</evidence>
<dbReference type="InterPro" id="IPR041238">
    <property type="entry name" value="Rap1a"/>
</dbReference>
<feature type="domain" description="Rap1a immunity protein" evidence="1">
    <location>
        <begin position="70"/>
        <end position="140"/>
    </location>
</feature>
<dbReference type="PROSITE" id="PS51257">
    <property type="entry name" value="PROKAR_LIPOPROTEIN"/>
    <property type="match status" value="1"/>
</dbReference>
<protein>
    <recommendedName>
        <fullName evidence="1">Rap1a immunity protein domain-containing protein</fullName>
    </recommendedName>
</protein>
<dbReference type="EMBL" id="CP048836">
    <property type="protein sequence ID" value="QID17456.1"/>
    <property type="molecule type" value="Genomic_DNA"/>
</dbReference>
<keyword evidence="3" id="KW-1185">Reference proteome</keyword>
<dbReference type="Proteomes" id="UP000501991">
    <property type="component" value="Chromosome"/>
</dbReference>
<gene>
    <name evidence="2" type="ORF">G3580_07235</name>
</gene>
<dbReference type="Pfam" id="PF18602">
    <property type="entry name" value="Rap1a"/>
    <property type="match status" value="1"/>
</dbReference>
<dbReference type="KEGG" id="azq:G3580_07235"/>
<organism evidence="2 3">
    <name type="scientific">Nitrogeniibacter mangrovi</name>
    <dbReference type="NCBI Taxonomy" id="2016596"/>
    <lineage>
        <taxon>Bacteria</taxon>
        <taxon>Pseudomonadati</taxon>
        <taxon>Pseudomonadota</taxon>
        <taxon>Betaproteobacteria</taxon>
        <taxon>Rhodocyclales</taxon>
        <taxon>Zoogloeaceae</taxon>
        <taxon>Nitrogeniibacter</taxon>
    </lineage>
</organism>
<evidence type="ECO:0000313" key="3">
    <source>
        <dbReference type="Proteomes" id="UP000501991"/>
    </source>
</evidence>
<accession>A0A6C1B1F2</accession>
<evidence type="ECO:0000313" key="2">
    <source>
        <dbReference type="EMBL" id="QID17456.1"/>
    </source>
</evidence>